<dbReference type="Proteomes" id="UP001157440">
    <property type="component" value="Unassembled WGS sequence"/>
</dbReference>
<evidence type="ECO:0000256" key="1">
    <source>
        <dbReference type="SAM" id="Phobius"/>
    </source>
</evidence>
<keyword evidence="1" id="KW-0812">Transmembrane</keyword>
<comment type="caution">
    <text evidence="2">The sequence shown here is derived from an EMBL/GenBank/DDBJ whole genome shotgun (WGS) entry which is preliminary data.</text>
</comment>
<reference evidence="3" key="1">
    <citation type="journal article" date="2019" name="Int. J. Syst. Evol. Microbiol.">
        <title>The Global Catalogue of Microorganisms (GCM) 10K type strain sequencing project: providing services to taxonomists for standard genome sequencing and annotation.</title>
        <authorList>
            <consortium name="The Broad Institute Genomics Platform"/>
            <consortium name="The Broad Institute Genome Sequencing Center for Infectious Disease"/>
            <person name="Wu L."/>
            <person name="Ma J."/>
        </authorList>
    </citation>
    <scope>NUCLEOTIDE SEQUENCE [LARGE SCALE GENOMIC DNA]</scope>
    <source>
        <strain evidence="3">NBRC 103632</strain>
    </source>
</reference>
<evidence type="ECO:0000313" key="2">
    <source>
        <dbReference type="EMBL" id="GLS73670.1"/>
    </source>
</evidence>
<protein>
    <submittedName>
        <fullName evidence="2">Uncharacterized protein</fullName>
    </submittedName>
</protein>
<dbReference type="AlphaFoldDB" id="A0AA37THK3"/>
<sequence>MPNFLGMFINDCDNARKFHSVSLEFQIYAYDLSIDEGWATKMRELRRWIIAFLVIEAAWMTYLLMACSATHISVSEQSGMSNFSPFYLMPVAIFLFSIMGLWLIAALARVSILFFRSIIQP</sequence>
<proteinExistence type="predicted"/>
<name>A0AA37THK3_9HYPH</name>
<dbReference type="EMBL" id="BSPL01000028">
    <property type="protein sequence ID" value="GLS73670.1"/>
    <property type="molecule type" value="Genomic_DNA"/>
</dbReference>
<feature type="transmembrane region" description="Helical" evidence="1">
    <location>
        <begin position="48"/>
        <end position="74"/>
    </location>
</feature>
<evidence type="ECO:0000313" key="3">
    <source>
        <dbReference type="Proteomes" id="UP001157440"/>
    </source>
</evidence>
<accession>A0AA37THK3</accession>
<keyword evidence="1" id="KW-0472">Membrane</keyword>
<dbReference type="RefSeq" id="WP_238197731.1">
    <property type="nucleotide sequence ID" value="NZ_BPQZ01000021.1"/>
</dbReference>
<feature type="transmembrane region" description="Helical" evidence="1">
    <location>
        <begin position="86"/>
        <end position="115"/>
    </location>
</feature>
<keyword evidence="3" id="KW-1185">Reference proteome</keyword>
<organism evidence="2 3">
    <name type="scientific">Methylobacterium tardum</name>
    <dbReference type="NCBI Taxonomy" id="374432"/>
    <lineage>
        <taxon>Bacteria</taxon>
        <taxon>Pseudomonadati</taxon>
        <taxon>Pseudomonadota</taxon>
        <taxon>Alphaproteobacteria</taxon>
        <taxon>Hyphomicrobiales</taxon>
        <taxon>Methylobacteriaceae</taxon>
        <taxon>Methylobacterium</taxon>
    </lineage>
</organism>
<keyword evidence="1" id="KW-1133">Transmembrane helix</keyword>
<gene>
    <name evidence="2" type="ORF">GCM10007890_56850</name>
</gene>